<dbReference type="Pfam" id="PF00172">
    <property type="entry name" value="Zn_clus"/>
    <property type="match status" value="1"/>
</dbReference>
<dbReference type="GO" id="GO:0008270">
    <property type="term" value="F:zinc ion binding"/>
    <property type="evidence" value="ECO:0007669"/>
    <property type="project" value="InterPro"/>
</dbReference>
<sequence>MSPVITNSDEVKSKVSASACCGSRHHRNAAAITGNSEVPTLKRCSTSPAIRNLSCSFETPTEMNSAAVLDPSLSGQQKEAAPPPKPTKACAPCHARKVKCDAPLKGLPCSGCDLSNPPNRATGSGQSHSEGLDESAYAESYSHCQHTPESLDCRDSRRSQPDLHYLNILKDAVDETAPNQQHGNPSIASTSPRQEDTLASHIQLLHRPPQLDAFNREFLTKKGVFDLPPQHYLEVLLRTYFDYINPCGPVIDRVNFLRSYRSGNYSLFLLYALLAPTTLHAPLEVLIGCGFPDRSSAQASFAAKATMLHDFQVESDLLPLLQGSIILGMLILDHPTDKDFHYWFYNSTRLAVKLDIHRARQKSYFMALCELAQIVGRLVSTTTRDEEKDPRQMIRPLDSWRMSLADKMQMQDPSTEGDIYHADLLGSSYRFETTICRLIRNAWQSRDADRYTWAKERLHAAIFELDTIARRISAKGTIQKFPVSFMTVIPTLLALHIESALDTSETDLIRSMSRMSIGQTMLVLNELKEIPVIKRAIPIFEIVLAKKNLGSNALAAAERNPRTIPANERDRNESDASRPQSGVFLPQDAQGDYTSFLGDFMDFDVLDRWEIGQLDFPGLF</sequence>
<keyword evidence="4" id="KW-0804">Transcription</keyword>
<feature type="compositionally biased region" description="Polar residues" evidence="6">
    <location>
        <begin position="119"/>
        <end position="129"/>
    </location>
</feature>
<keyword evidence="3" id="KW-0238">DNA-binding</keyword>
<dbReference type="InterPro" id="IPR052761">
    <property type="entry name" value="Fungal_Detox/Toxin_TFs"/>
</dbReference>
<evidence type="ECO:0000259" key="7">
    <source>
        <dbReference type="Pfam" id="PF00172"/>
    </source>
</evidence>
<evidence type="ECO:0000313" key="10">
    <source>
        <dbReference type="Proteomes" id="UP001146351"/>
    </source>
</evidence>
<name>A0A9W9IIB1_9EURO</name>
<keyword evidence="10" id="KW-1185">Reference proteome</keyword>
<reference evidence="9" key="1">
    <citation type="submission" date="2022-11" db="EMBL/GenBank/DDBJ databases">
        <authorList>
            <person name="Petersen C."/>
        </authorList>
    </citation>
    <scope>NUCLEOTIDE SEQUENCE</scope>
    <source>
        <strain evidence="9">IBT 21917</strain>
    </source>
</reference>
<gene>
    <name evidence="9" type="ORF">N7492_002714</name>
</gene>
<feature type="domain" description="Zn(2)-C6 fungal-type" evidence="7">
    <location>
        <begin position="88"/>
        <end position="116"/>
    </location>
</feature>
<keyword evidence="1" id="KW-0479">Metal-binding</keyword>
<dbReference type="PANTHER" id="PTHR47425:SF2">
    <property type="entry name" value="FARB-RELATED"/>
    <property type="match status" value="1"/>
</dbReference>
<dbReference type="CDD" id="cd00067">
    <property type="entry name" value="GAL4"/>
    <property type="match status" value="1"/>
</dbReference>
<dbReference type="Pfam" id="PF04082">
    <property type="entry name" value="Fungal_trans"/>
    <property type="match status" value="1"/>
</dbReference>
<proteinExistence type="predicted"/>
<protein>
    <recommendedName>
        <fullName evidence="11">Zn(2)-C6 fungal-type domain-containing protein</fullName>
    </recommendedName>
</protein>
<keyword evidence="2" id="KW-0805">Transcription regulation</keyword>
<evidence type="ECO:0000256" key="4">
    <source>
        <dbReference type="ARBA" id="ARBA00023163"/>
    </source>
</evidence>
<feature type="region of interest" description="Disordered" evidence="6">
    <location>
        <begin position="119"/>
        <end position="141"/>
    </location>
</feature>
<evidence type="ECO:0000259" key="8">
    <source>
        <dbReference type="Pfam" id="PF04082"/>
    </source>
</evidence>
<dbReference type="CDD" id="cd12148">
    <property type="entry name" value="fungal_TF_MHR"/>
    <property type="match status" value="1"/>
</dbReference>
<reference evidence="9" key="2">
    <citation type="journal article" date="2023" name="IMA Fungus">
        <title>Comparative genomic study of the Penicillium genus elucidates a diverse pangenome and 15 lateral gene transfer events.</title>
        <authorList>
            <person name="Petersen C."/>
            <person name="Sorensen T."/>
            <person name="Nielsen M.R."/>
            <person name="Sondergaard T.E."/>
            <person name="Sorensen J.L."/>
            <person name="Fitzpatrick D.A."/>
            <person name="Frisvad J.C."/>
            <person name="Nielsen K.L."/>
        </authorList>
    </citation>
    <scope>NUCLEOTIDE SEQUENCE</scope>
    <source>
        <strain evidence="9">IBT 21917</strain>
    </source>
</reference>
<dbReference type="GO" id="GO:0003677">
    <property type="term" value="F:DNA binding"/>
    <property type="evidence" value="ECO:0007669"/>
    <property type="project" value="UniProtKB-KW"/>
</dbReference>
<evidence type="ECO:0000313" key="9">
    <source>
        <dbReference type="EMBL" id="KAJ5179504.1"/>
    </source>
</evidence>
<dbReference type="OrthoDB" id="5121955at2759"/>
<dbReference type="InterPro" id="IPR036864">
    <property type="entry name" value="Zn2-C6_fun-type_DNA-bd_sf"/>
</dbReference>
<evidence type="ECO:0000256" key="2">
    <source>
        <dbReference type="ARBA" id="ARBA00023015"/>
    </source>
</evidence>
<dbReference type="InterPro" id="IPR001138">
    <property type="entry name" value="Zn2Cys6_DnaBD"/>
</dbReference>
<feature type="domain" description="Xylanolytic transcriptional activator regulatory" evidence="8">
    <location>
        <begin position="237"/>
        <end position="360"/>
    </location>
</feature>
<comment type="caution">
    <text evidence="9">The sequence shown here is derived from an EMBL/GenBank/DDBJ whole genome shotgun (WGS) entry which is preliminary data.</text>
</comment>
<dbReference type="Proteomes" id="UP001146351">
    <property type="component" value="Unassembled WGS sequence"/>
</dbReference>
<evidence type="ECO:0000256" key="1">
    <source>
        <dbReference type="ARBA" id="ARBA00022723"/>
    </source>
</evidence>
<dbReference type="EMBL" id="JAPQKO010000002">
    <property type="protein sequence ID" value="KAJ5179504.1"/>
    <property type="molecule type" value="Genomic_DNA"/>
</dbReference>
<dbReference type="PANTHER" id="PTHR47425">
    <property type="entry name" value="FARB-RELATED"/>
    <property type="match status" value="1"/>
</dbReference>
<dbReference type="SUPFAM" id="SSF57701">
    <property type="entry name" value="Zn2/Cys6 DNA-binding domain"/>
    <property type="match status" value="1"/>
</dbReference>
<accession>A0A9W9IIB1</accession>
<organism evidence="9 10">
    <name type="scientific">Penicillium capsulatum</name>
    <dbReference type="NCBI Taxonomy" id="69766"/>
    <lineage>
        <taxon>Eukaryota</taxon>
        <taxon>Fungi</taxon>
        <taxon>Dikarya</taxon>
        <taxon>Ascomycota</taxon>
        <taxon>Pezizomycotina</taxon>
        <taxon>Eurotiomycetes</taxon>
        <taxon>Eurotiomycetidae</taxon>
        <taxon>Eurotiales</taxon>
        <taxon>Aspergillaceae</taxon>
        <taxon>Penicillium</taxon>
    </lineage>
</organism>
<dbReference type="AlphaFoldDB" id="A0A9W9IIB1"/>
<dbReference type="InterPro" id="IPR007219">
    <property type="entry name" value="XnlR_reg_dom"/>
</dbReference>
<evidence type="ECO:0000256" key="3">
    <source>
        <dbReference type="ARBA" id="ARBA00023125"/>
    </source>
</evidence>
<keyword evidence="5" id="KW-0539">Nucleus</keyword>
<evidence type="ECO:0000256" key="6">
    <source>
        <dbReference type="SAM" id="MobiDB-lite"/>
    </source>
</evidence>
<dbReference type="GO" id="GO:0000981">
    <property type="term" value="F:DNA-binding transcription factor activity, RNA polymerase II-specific"/>
    <property type="evidence" value="ECO:0007669"/>
    <property type="project" value="InterPro"/>
</dbReference>
<feature type="region of interest" description="Disordered" evidence="6">
    <location>
        <begin position="560"/>
        <end position="587"/>
    </location>
</feature>
<evidence type="ECO:0008006" key="11">
    <source>
        <dbReference type="Google" id="ProtNLM"/>
    </source>
</evidence>
<evidence type="ECO:0000256" key="5">
    <source>
        <dbReference type="ARBA" id="ARBA00023242"/>
    </source>
</evidence>
<feature type="compositionally biased region" description="Basic and acidic residues" evidence="6">
    <location>
        <begin position="567"/>
        <end position="576"/>
    </location>
</feature>